<keyword evidence="2" id="KW-1185">Reference proteome</keyword>
<protein>
    <submittedName>
        <fullName evidence="1">Uncharacterized protein</fullName>
    </submittedName>
</protein>
<gene>
    <name evidence="1" type="ORF">SAMN05216378_0812</name>
</gene>
<name>A0A1I1U787_9BACL</name>
<reference evidence="2" key="1">
    <citation type="submission" date="2016-10" db="EMBL/GenBank/DDBJ databases">
        <authorList>
            <person name="Varghese N."/>
            <person name="Submissions S."/>
        </authorList>
    </citation>
    <scope>NUCLEOTIDE SEQUENCE [LARGE SCALE GENOMIC DNA]</scope>
    <source>
        <strain evidence="2">CGMCC 1.10784</strain>
    </source>
</reference>
<dbReference type="AlphaFoldDB" id="A0A1I1U787"/>
<evidence type="ECO:0000313" key="1">
    <source>
        <dbReference type="EMBL" id="SFD64573.1"/>
    </source>
</evidence>
<accession>A0A1I1U787</accession>
<dbReference type="Proteomes" id="UP000198855">
    <property type="component" value="Unassembled WGS sequence"/>
</dbReference>
<organism evidence="1 2">
    <name type="scientific">Paenibacillus catalpae</name>
    <dbReference type="NCBI Taxonomy" id="1045775"/>
    <lineage>
        <taxon>Bacteria</taxon>
        <taxon>Bacillati</taxon>
        <taxon>Bacillota</taxon>
        <taxon>Bacilli</taxon>
        <taxon>Bacillales</taxon>
        <taxon>Paenibacillaceae</taxon>
        <taxon>Paenibacillus</taxon>
    </lineage>
</organism>
<dbReference type="EMBL" id="FOMT01000001">
    <property type="protein sequence ID" value="SFD64573.1"/>
    <property type="molecule type" value="Genomic_DNA"/>
</dbReference>
<evidence type="ECO:0000313" key="2">
    <source>
        <dbReference type="Proteomes" id="UP000198855"/>
    </source>
</evidence>
<proteinExistence type="predicted"/>
<sequence length="59" mass="6624">MSGQITTNKSEFVSRIKRFAVEDGFFQTAVPFLFFMRRSDAVPIYNLCEIPAGNGGDFV</sequence>
<dbReference type="STRING" id="1045775.SAMN05216378_0812"/>